<name>A0A0F9HWE0_9ZZZZ</name>
<reference evidence="1" key="1">
    <citation type="journal article" date="2015" name="Nature">
        <title>Complex archaea that bridge the gap between prokaryotes and eukaryotes.</title>
        <authorList>
            <person name="Spang A."/>
            <person name="Saw J.H."/>
            <person name="Jorgensen S.L."/>
            <person name="Zaremba-Niedzwiedzka K."/>
            <person name="Martijn J."/>
            <person name="Lind A.E."/>
            <person name="van Eijk R."/>
            <person name="Schleper C."/>
            <person name="Guy L."/>
            <person name="Ettema T.J."/>
        </authorList>
    </citation>
    <scope>NUCLEOTIDE SEQUENCE</scope>
</reference>
<dbReference type="EMBL" id="LAZR01015776">
    <property type="protein sequence ID" value="KKM07422.1"/>
    <property type="molecule type" value="Genomic_DNA"/>
</dbReference>
<protein>
    <submittedName>
        <fullName evidence="1">Uncharacterized protein</fullName>
    </submittedName>
</protein>
<accession>A0A0F9HWE0</accession>
<sequence>MLSEAQDKYFGVFSIHCPWVLMGAPTLLTSADSNETYTFGTDTDSVNLVPLSVVVYAKKDGRPLRPGTYWDSAADYVWEGDKIRFARGKTKAFSDGPYARFITPPDDIAALVEPTLKPKRARVLLVYHAVALWATRGGIRDPQPFFDLEERAWVGRPEIGDYGLLGQLKMQNPFQGVEAFGAQGMGILEGVDDGSSYSPEG</sequence>
<proteinExistence type="predicted"/>
<gene>
    <name evidence="1" type="ORF">LCGC14_1734120</name>
</gene>
<evidence type="ECO:0000313" key="1">
    <source>
        <dbReference type="EMBL" id="KKM07422.1"/>
    </source>
</evidence>
<organism evidence="1">
    <name type="scientific">marine sediment metagenome</name>
    <dbReference type="NCBI Taxonomy" id="412755"/>
    <lineage>
        <taxon>unclassified sequences</taxon>
        <taxon>metagenomes</taxon>
        <taxon>ecological metagenomes</taxon>
    </lineage>
</organism>
<dbReference type="AlphaFoldDB" id="A0A0F9HWE0"/>
<comment type="caution">
    <text evidence="1">The sequence shown here is derived from an EMBL/GenBank/DDBJ whole genome shotgun (WGS) entry which is preliminary data.</text>
</comment>